<dbReference type="Gene3D" id="3.30.420.180">
    <property type="entry name" value="CobE/GbiG C-terminal domain"/>
    <property type="match status" value="1"/>
</dbReference>
<dbReference type="InterPro" id="IPR036518">
    <property type="entry name" value="CobE/GbiG_C_sf"/>
</dbReference>
<dbReference type="AlphaFoldDB" id="A0A1G7NQT9"/>
<keyword evidence="2" id="KW-0808">Transferase</keyword>
<dbReference type="RefSeq" id="WP_149682807.1">
    <property type="nucleotide sequence ID" value="NZ_FNBI01000005.1"/>
</dbReference>
<evidence type="ECO:0000313" key="2">
    <source>
        <dbReference type="EMBL" id="MWC43296.1"/>
    </source>
</evidence>
<feature type="domain" description="CobE/GbiG C-terminal" evidence="1">
    <location>
        <begin position="2"/>
        <end position="116"/>
    </location>
</feature>
<evidence type="ECO:0000259" key="1">
    <source>
        <dbReference type="Pfam" id="PF01890"/>
    </source>
</evidence>
<dbReference type="SUPFAM" id="SSF159664">
    <property type="entry name" value="CobE/GbiG C-terminal domain-like"/>
    <property type="match status" value="1"/>
</dbReference>
<evidence type="ECO:0000313" key="3">
    <source>
        <dbReference type="EMBL" id="SDF75669.1"/>
    </source>
</evidence>
<sequence>MIVAGFGARASATTAAFHAALRLTAHGHPPVTVIAAPQDRAAMLDELAALLDLPLVALPPHALVGIATPTRSVASLGHRGIGSVAEACALAAAGPAARLLATRRISPDRTVTCAIARGILS</sequence>
<gene>
    <name evidence="2" type="ORF">GQR91_06425</name>
    <name evidence="3" type="ORF">SAMN05216557_105233</name>
</gene>
<dbReference type="Proteomes" id="UP000436801">
    <property type="component" value="Unassembled WGS sequence"/>
</dbReference>
<dbReference type="GO" id="GO:0032259">
    <property type="term" value="P:methylation"/>
    <property type="evidence" value="ECO:0007669"/>
    <property type="project" value="UniProtKB-KW"/>
</dbReference>
<dbReference type="Pfam" id="PF01890">
    <property type="entry name" value="CbiG_C"/>
    <property type="match status" value="1"/>
</dbReference>
<accession>A0A1G7NQT9</accession>
<reference evidence="2 5" key="2">
    <citation type="submission" date="2019-12" db="EMBL/GenBank/DDBJ databases">
        <authorList>
            <person name="Zheng J."/>
        </authorList>
    </citation>
    <scope>NUCLEOTIDE SEQUENCE [LARGE SCALE GENOMIC DNA]</scope>
    <source>
        <strain evidence="2 5">DSM 27347</strain>
    </source>
</reference>
<name>A0A1G7NQT9_9SPHN</name>
<dbReference type="InterPro" id="IPR002750">
    <property type="entry name" value="CobE/GbiG_C"/>
</dbReference>
<keyword evidence="4" id="KW-1185">Reference proteome</keyword>
<evidence type="ECO:0000313" key="4">
    <source>
        <dbReference type="Proteomes" id="UP000323502"/>
    </source>
</evidence>
<organism evidence="3 4">
    <name type="scientific">Sphingomonas carotinifaciens</name>
    <dbReference type="NCBI Taxonomy" id="1166323"/>
    <lineage>
        <taxon>Bacteria</taxon>
        <taxon>Pseudomonadati</taxon>
        <taxon>Pseudomonadota</taxon>
        <taxon>Alphaproteobacteria</taxon>
        <taxon>Sphingomonadales</taxon>
        <taxon>Sphingomonadaceae</taxon>
        <taxon>Sphingomonas</taxon>
    </lineage>
</organism>
<reference evidence="3 4" key="1">
    <citation type="submission" date="2016-10" db="EMBL/GenBank/DDBJ databases">
        <authorList>
            <person name="Varghese N."/>
            <person name="Submissions S."/>
        </authorList>
    </citation>
    <scope>NUCLEOTIDE SEQUENCE [LARGE SCALE GENOMIC DNA]</scope>
    <source>
        <strain evidence="3 4">S7-754</strain>
    </source>
</reference>
<evidence type="ECO:0000313" key="5">
    <source>
        <dbReference type="Proteomes" id="UP000436801"/>
    </source>
</evidence>
<proteinExistence type="predicted"/>
<dbReference type="EMBL" id="WSUT01000005">
    <property type="protein sequence ID" value="MWC43296.1"/>
    <property type="molecule type" value="Genomic_DNA"/>
</dbReference>
<dbReference type="Proteomes" id="UP000323502">
    <property type="component" value="Unassembled WGS sequence"/>
</dbReference>
<protein>
    <submittedName>
        <fullName evidence="3">Cobalt-precorrin 5A hydrolase</fullName>
    </submittedName>
    <submittedName>
        <fullName evidence="2">Precorrin methylase</fullName>
    </submittedName>
</protein>
<dbReference type="EMBL" id="FNBI01000005">
    <property type="protein sequence ID" value="SDF75669.1"/>
    <property type="molecule type" value="Genomic_DNA"/>
</dbReference>
<dbReference type="GO" id="GO:0008168">
    <property type="term" value="F:methyltransferase activity"/>
    <property type="evidence" value="ECO:0007669"/>
    <property type="project" value="UniProtKB-KW"/>
</dbReference>
<keyword evidence="2" id="KW-0489">Methyltransferase</keyword>
<dbReference type="GO" id="GO:0016787">
    <property type="term" value="F:hydrolase activity"/>
    <property type="evidence" value="ECO:0007669"/>
    <property type="project" value="UniProtKB-KW"/>
</dbReference>
<dbReference type="GO" id="GO:0009236">
    <property type="term" value="P:cobalamin biosynthetic process"/>
    <property type="evidence" value="ECO:0007669"/>
    <property type="project" value="InterPro"/>
</dbReference>
<keyword evidence="3" id="KW-0378">Hydrolase</keyword>